<reference evidence="1 2" key="1">
    <citation type="submission" date="2018-08" db="EMBL/GenBank/DDBJ databases">
        <title>Lysinibacillus sp. YLB-03 draft genome sequence.</title>
        <authorList>
            <person name="Yu L."/>
        </authorList>
    </citation>
    <scope>NUCLEOTIDE SEQUENCE [LARGE SCALE GENOMIC DNA]</scope>
    <source>
        <strain evidence="1 2">YLB-03</strain>
    </source>
</reference>
<name>A0A396SF88_9BACL</name>
<dbReference type="Gene3D" id="2.160.20.110">
    <property type="match status" value="1"/>
</dbReference>
<comment type="caution">
    <text evidence="1">The sequence shown here is derived from an EMBL/GenBank/DDBJ whole genome shotgun (WGS) entry which is preliminary data.</text>
</comment>
<dbReference type="AlphaFoldDB" id="A0A396SF88"/>
<dbReference type="Proteomes" id="UP000265692">
    <property type="component" value="Unassembled WGS sequence"/>
</dbReference>
<evidence type="ECO:0000313" key="1">
    <source>
        <dbReference type="EMBL" id="RHW38696.1"/>
    </source>
</evidence>
<gene>
    <name evidence="1" type="ORF">D1B33_07430</name>
</gene>
<dbReference type="RefSeq" id="WP_118875727.1">
    <property type="nucleotide sequence ID" value="NZ_QWEI01000002.1"/>
</dbReference>
<dbReference type="EMBL" id="QWEI01000002">
    <property type="protein sequence ID" value="RHW38696.1"/>
    <property type="molecule type" value="Genomic_DNA"/>
</dbReference>
<organism evidence="1 2">
    <name type="scientific">Ureibacillus yapensis</name>
    <dbReference type="NCBI Taxonomy" id="2304605"/>
    <lineage>
        <taxon>Bacteria</taxon>
        <taxon>Bacillati</taxon>
        <taxon>Bacillota</taxon>
        <taxon>Bacilli</taxon>
        <taxon>Bacillales</taxon>
        <taxon>Caryophanaceae</taxon>
        <taxon>Ureibacillus</taxon>
    </lineage>
</organism>
<dbReference type="OrthoDB" id="9807519at2"/>
<evidence type="ECO:0000313" key="2">
    <source>
        <dbReference type="Proteomes" id="UP000265692"/>
    </source>
</evidence>
<keyword evidence="2" id="KW-1185">Reference proteome</keyword>
<sequence length="393" mass="44112">MANGNFGGGVGTADKPFLVEDGLDFYAIRNNLAASYKQVADIDMTGIIFKPIGDLDNIFTGNYDGQFYKISNLTMDYDVPYVPPEGWEHKYKYIAIFAHTKNNTLSRMIVESARLTISIEGYNKYMIGVLCGYSDNTTISQCSVHGLLDVDLKGPIMDSPGYNSRIGGMVGHFLRSKSDRSSSNVAVDVYGKFYQTNLAISGMFGALHNSVVNDCYTLSSISTRLIYDNPTVYQNPELAPVMDYNVQICGFAFVRDNDSSVSVKNCYAVSNRTVTEINPQYLYHEHDKIHVWKYGFTPIAQMNFTACYYIADAEDNFHDNYDTVIDGRYNEPVISAGSQKTPTLMKQKATFSGWNFVNLWTNIEGESYPFFNFTGKVNCKSAPMPISMRKMTY</sequence>
<proteinExistence type="predicted"/>
<protein>
    <submittedName>
        <fullName evidence="1">Uncharacterized protein</fullName>
    </submittedName>
</protein>
<accession>A0A396SF88</accession>